<evidence type="ECO:0000256" key="2">
    <source>
        <dbReference type="ARBA" id="ARBA00022723"/>
    </source>
</evidence>
<comment type="caution">
    <text evidence="11">The sequence shown here is derived from an EMBL/GenBank/DDBJ whole genome shotgun (WGS) entry which is preliminary data.</text>
</comment>
<dbReference type="FunFam" id="3.40.50.1980:FF:000001">
    <property type="entry name" value="Histidinol dehydrogenase"/>
    <property type="match status" value="1"/>
</dbReference>
<dbReference type="NCBIfam" id="TIGR00069">
    <property type="entry name" value="hisD"/>
    <property type="match status" value="1"/>
</dbReference>
<keyword evidence="5" id="KW-0520">NAD</keyword>
<dbReference type="GO" id="GO:0000105">
    <property type="term" value="P:L-histidine biosynthetic process"/>
    <property type="evidence" value="ECO:0007669"/>
    <property type="project" value="UniProtKB-UniRule"/>
</dbReference>
<feature type="binding site" evidence="5 9">
    <location>
        <position position="271"/>
    </location>
    <ligand>
        <name>Zn(2+)</name>
        <dbReference type="ChEBI" id="CHEBI:29105"/>
    </ligand>
</feature>
<evidence type="ECO:0000256" key="6">
    <source>
        <dbReference type="PIRNR" id="PIRNR000099"/>
    </source>
</evidence>
<feature type="binding site" evidence="5 8">
    <location>
        <position position="274"/>
    </location>
    <ligand>
        <name>substrate</name>
    </ligand>
</feature>
<dbReference type="PIRSF" id="PIRSF000099">
    <property type="entry name" value="Histidinol_dh"/>
    <property type="match status" value="1"/>
</dbReference>
<dbReference type="PANTHER" id="PTHR21256:SF2">
    <property type="entry name" value="HISTIDINE BIOSYNTHESIS TRIFUNCTIONAL PROTEIN"/>
    <property type="match status" value="1"/>
</dbReference>
<evidence type="ECO:0000256" key="4">
    <source>
        <dbReference type="ARBA" id="ARBA00023002"/>
    </source>
</evidence>
<sequence>MIRIFNAAEAAASILERAPLADAQVPDSWLATWKDMFGQALGVEEAVAAIIDAVRTRGDAALYEFGNRLDGVAPASLCLEQDRLEAAWLALDNETAAAMQLAADRVHAFHERQPVSDWVYESADGTLGQLVRPIEKVGIYVPGGTAPLPSALLMSAIPARVAGVPEISIITPPASPAGEPAPILLAAAWLAGVPRLYVSGGAQAIAALAYGTESVPAVDKIAGPGGLMTTEAKRQVYGQVGLDGLYGPTETMIVADESADPEVVAADLLAQAEHDVLASAILVTPSVRLAESVQAAVGQMLEDLPRAEIIAGSLERGSGIVLVDSLEAGIGVANQYAAEHLCLLVADPDQWLDRVQHAGGVFMGHHSSEVLGDYVAGPSHVMPTNGSARFSSPLSVLDFVRVVSLFGLNEAGAQRIGPAAARLAETEGLQAHARAVTARRSRS</sequence>
<feature type="binding site" evidence="5 8">
    <location>
        <position position="249"/>
    </location>
    <ligand>
        <name>substrate</name>
    </ligand>
</feature>
<keyword evidence="4 5" id="KW-0560">Oxidoreductase</keyword>
<keyword evidence="5" id="KW-0368">Histidine biosynthesis</keyword>
<evidence type="ECO:0000313" key="11">
    <source>
        <dbReference type="EMBL" id="MYD89804.1"/>
    </source>
</evidence>
<dbReference type="PANTHER" id="PTHR21256">
    <property type="entry name" value="HISTIDINOL DEHYDROGENASE HDH"/>
    <property type="match status" value="1"/>
</dbReference>
<evidence type="ECO:0000256" key="7">
    <source>
        <dbReference type="PIRSR" id="PIRSR000099-1"/>
    </source>
</evidence>
<dbReference type="AlphaFoldDB" id="A0A6B1DTV7"/>
<dbReference type="EC" id="1.1.1.23" evidence="5"/>
<feature type="binding site" evidence="5 8">
    <location>
        <position position="340"/>
    </location>
    <ligand>
        <name>substrate</name>
    </ligand>
</feature>
<evidence type="ECO:0000256" key="10">
    <source>
        <dbReference type="RuleBase" id="RU004175"/>
    </source>
</evidence>
<accession>A0A6B1DTV7</accession>
<dbReference type="PRINTS" id="PR00083">
    <property type="entry name" value="HOLDHDRGNASE"/>
</dbReference>
<dbReference type="GO" id="GO:0008270">
    <property type="term" value="F:zinc ion binding"/>
    <property type="evidence" value="ECO:0007669"/>
    <property type="project" value="UniProtKB-UniRule"/>
</dbReference>
<comment type="caution">
    <text evidence="5">Lacks conserved residue(s) required for the propagation of feature annotation.</text>
</comment>
<reference evidence="11" key="1">
    <citation type="submission" date="2019-09" db="EMBL/GenBank/DDBJ databases">
        <title>Characterisation of the sponge microbiome using genome-centric metagenomics.</title>
        <authorList>
            <person name="Engelberts J.P."/>
            <person name="Robbins S.J."/>
            <person name="De Goeij J.M."/>
            <person name="Aranda M."/>
            <person name="Bell S.C."/>
            <person name="Webster N.S."/>
        </authorList>
    </citation>
    <scope>NUCLEOTIDE SEQUENCE</scope>
    <source>
        <strain evidence="11">SB0662_bin_9</strain>
    </source>
</reference>
<feature type="active site" description="Proton acceptor" evidence="5 7">
    <location>
        <position position="340"/>
    </location>
</feature>
<dbReference type="HAMAP" id="MF_01024">
    <property type="entry name" value="HisD"/>
    <property type="match status" value="1"/>
</dbReference>
<comment type="pathway">
    <text evidence="5">Amino-acid biosynthesis; L-histidine biosynthesis; L-histidine from 5-phospho-alpha-D-ribose 1-diphosphate: step 9/9.</text>
</comment>
<evidence type="ECO:0000256" key="9">
    <source>
        <dbReference type="PIRSR" id="PIRSR000099-4"/>
    </source>
</evidence>
<feature type="binding site" evidence="5 8">
    <location>
        <position position="427"/>
    </location>
    <ligand>
        <name>substrate</name>
    </ligand>
</feature>
<dbReference type="EMBL" id="VXPY01000036">
    <property type="protein sequence ID" value="MYD89804.1"/>
    <property type="molecule type" value="Genomic_DNA"/>
</dbReference>
<dbReference type="Pfam" id="PF00815">
    <property type="entry name" value="Histidinol_dh"/>
    <property type="match status" value="1"/>
</dbReference>
<keyword evidence="3 5" id="KW-0862">Zinc</keyword>
<feature type="binding site" evidence="5 9">
    <location>
        <position position="432"/>
    </location>
    <ligand>
        <name>Zn(2+)</name>
        <dbReference type="ChEBI" id="CHEBI:29105"/>
    </ligand>
</feature>
<dbReference type="InterPro" id="IPR012131">
    <property type="entry name" value="Hstdl_DH"/>
</dbReference>
<organism evidence="11">
    <name type="scientific">Caldilineaceae bacterium SB0662_bin_9</name>
    <dbReference type="NCBI Taxonomy" id="2605258"/>
    <lineage>
        <taxon>Bacteria</taxon>
        <taxon>Bacillati</taxon>
        <taxon>Chloroflexota</taxon>
        <taxon>Caldilineae</taxon>
        <taxon>Caldilineales</taxon>
        <taxon>Caldilineaceae</taxon>
    </lineage>
</organism>
<keyword evidence="5" id="KW-0028">Amino-acid biosynthesis</keyword>
<evidence type="ECO:0000256" key="3">
    <source>
        <dbReference type="ARBA" id="ARBA00022833"/>
    </source>
</evidence>
<dbReference type="InterPro" id="IPR022695">
    <property type="entry name" value="Histidinol_DH_monofunct"/>
</dbReference>
<dbReference type="CDD" id="cd06572">
    <property type="entry name" value="Histidinol_dh"/>
    <property type="match status" value="1"/>
</dbReference>
<dbReference type="SUPFAM" id="SSF53720">
    <property type="entry name" value="ALDH-like"/>
    <property type="match status" value="1"/>
</dbReference>
<gene>
    <name evidence="5 11" type="primary">hisD</name>
    <name evidence="11" type="ORF">F4Y08_05615</name>
</gene>
<dbReference type="GO" id="GO:0004399">
    <property type="term" value="F:histidinol dehydrogenase activity"/>
    <property type="evidence" value="ECO:0007669"/>
    <property type="project" value="UniProtKB-UniRule"/>
</dbReference>
<comment type="similarity">
    <text evidence="1 5 6 10">Belongs to the histidinol dehydrogenase family.</text>
</comment>
<evidence type="ECO:0000256" key="1">
    <source>
        <dbReference type="ARBA" id="ARBA00010178"/>
    </source>
</evidence>
<evidence type="ECO:0000256" key="5">
    <source>
        <dbReference type="HAMAP-Rule" id="MF_01024"/>
    </source>
</evidence>
<dbReference type="Gene3D" id="1.20.5.1300">
    <property type="match status" value="1"/>
</dbReference>
<name>A0A6B1DTV7_9CHLR</name>
<feature type="active site" description="Proton acceptor" evidence="5 7">
    <location>
        <position position="339"/>
    </location>
</feature>
<dbReference type="InterPro" id="IPR016161">
    <property type="entry name" value="Ald_DH/histidinol_DH"/>
</dbReference>
<feature type="binding site" evidence="5 8">
    <location>
        <position position="373"/>
    </location>
    <ligand>
        <name>substrate</name>
    </ligand>
</feature>
<feature type="binding site" evidence="5 8">
    <location>
        <position position="432"/>
    </location>
    <ligand>
        <name>substrate</name>
    </ligand>
</feature>
<comment type="catalytic activity">
    <reaction evidence="5">
        <text>L-histidinol + 2 NAD(+) + H2O = L-histidine + 2 NADH + 3 H(+)</text>
        <dbReference type="Rhea" id="RHEA:20641"/>
        <dbReference type="ChEBI" id="CHEBI:15377"/>
        <dbReference type="ChEBI" id="CHEBI:15378"/>
        <dbReference type="ChEBI" id="CHEBI:57540"/>
        <dbReference type="ChEBI" id="CHEBI:57595"/>
        <dbReference type="ChEBI" id="CHEBI:57699"/>
        <dbReference type="ChEBI" id="CHEBI:57945"/>
        <dbReference type="EC" id="1.1.1.23"/>
    </reaction>
</comment>
<feature type="binding site" evidence="5 9">
    <location>
        <position position="373"/>
    </location>
    <ligand>
        <name>Zn(2+)</name>
        <dbReference type="ChEBI" id="CHEBI:29105"/>
    </ligand>
</feature>
<feature type="binding site" evidence="5 9">
    <location>
        <position position="274"/>
    </location>
    <ligand>
        <name>Zn(2+)</name>
        <dbReference type="ChEBI" id="CHEBI:29105"/>
    </ligand>
</feature>
<comment type="cofactor">
    <cofactor evidence="5 9">
        <name>Zn(2+)</name>
        <dbReference type="ChEBI" id="CHEBI:29105"/>
    </cofactor>
    <text evidence="5 9">Binds 1 zinc ion per subunit.</text>
</comment>
<dbReference type="Gene3D" id="3.40.50.1980">
    <property type="entry name" value="Nitrogenase molybdenum iron protein domain"/>
    <property type="match status" value="2"/>
</dbReference>
<proteinExistence type="inferred from homology"/>
<feature type="binding site" evidence="5 8">
    <location>
        <position position="271"/>
    </location>
    <ligand>
        <name>substrate</name>
    </ligand>
</feature>
<protein>
    <recommendedName>
        <fullName evidence="5">Histidinol dehydrogenase</fullName>
        <shortName evidence="5">HDH</shortName>
        <ecNumber evidence="5">1.1.1.23</ecNumber>
    </recommendedName>
</protein>
<dbReference type="GO" id="GO:0005829">
    <property type="term" value="C:cytosol"/>
    <property type="evidence" value="ECO:0007669"/>
    <property type="project" value="TreeGrafter"/>
</dbReference>
<keyword evidence="2 5" id="KW-0479">Metal-binding</keyword>
<comment type="function">
    <text evidence="5">Catalyzes the sequential NAD-dependent oxidations of L-histidinol to L-histidinaldehyde and then to L-histidine.</text>
</comment>
<dbReference type="GO" id="GO:0051287">
    <property type="term" value="F:NAD binding"/>
    <property type="evidence" value="ECO:0007669"/>
    <property type="project" value="InterPro"/>
</dbReference>
<dbReference type="UniPathway" id="UPA00031">
    <property type="reaction ID" value="UER00014"/>
</dbReference>
<evidence type="ECO:0000256" key="8">
    <source>
        <dbReference type="PIRSR" id="PIRSR000099-3"/>
    </source>
</evidence>